<dbReference type="GO" id="GO:0070681">
    <property type="term" value="P:glutaminyl-tRNAGln biosynthesis via transamidation"/>
    <property type="evidence" value="ECO:0007669"/>
    <property type="project" value="UniProtKB-UniRule"/>
</dbReference>
<dbReference type="InterPro" id="IPR014746">
    <property type="entry name" value="Gln_synth/guanido_kin_cat_dom"/>
</dbReference>
<dbReference type="EMBL" id="JAHLQT010021820">
    <property type="protein sequence ID" value="KAG7167211.1"/>
    <property type="molecule type" value="Genomic_DNA"/>
</dbReference>
<dbReference type="InterPro" id="IPR003789">
    <property type="entry name" value="Asn/Gln_tRNA_amidoTrase-B-like"/>
</dbReference>
<feature type="domain" description="Asn/Gln amidotransferase" evidence="9">
    <location>
        <begin position="327"/>
        <end position="478"/>
    </location>
</feature>
<comment type="caution">
    <text evidence="10">The sequence shown here is derived from an EMBL/GenBank/DDBJ whole genome shotgun (WGS) entry which is preliminary data.</text>
</comment>
<dbReference type="FunFam" id="1.10.10.410:FF:000001">
    <property type="entry name" value="Aspartyl/glutamyl-tRNA(Asn/Gln) amidotransferase subunit B"/>
    <property type="match status" value="1"/>
</dbReference>
<keyword evidence="5 8" id="KW-0648">Protein biosynthesis</keyword>
<dbReference type="GO" id="GO:0030956">
    <property type="term" value="C:glutamyl-tRNA(Gln) amidotransferase complex"/>
    <property type="evidence" value="ECO:0007669"/>
    <property type="project" value="UniProtKB-UniRule"/>
</dbReference>
<keyword evidence="4 8" id="KW-0067">ATP-binding</keyword>
<keyword evidence="11" id="KW-1185">Reference proteome</keyword>
<dbReference type="Proteomes" id="UP000747542">
    <property type="component" value="Unassembled WGS sequence"/>
</dbReference>
<dbReference type="SUPFAM" id="SSF55931">
    <property type="entry name" value="Glutamine synthetase/guanido kinase"/>
    <property type="match status" value="1"/>
</dbReference>
<evidence type="ECO:0000256" key="4">
    <source>
        <dbReference type="ARBA" id="ARBA00022840"/>
    </source>
</evidence>
<comment type="catalytic activity">
    <reaction evidence="6">
        <text>L-aspartyl-tRNA(Asn) + L-glutamine + ATP + H2O = L-asparaginyl-tRNA(Asn) + L-glutamate + ADP + phosphate + 2 H(+)</text>
        <dbReference type="Rhea" id="RHEA:14513"/>
        <dbReference type="Rhea" id="RHEA-COMP:9674"/>
        <dbReference type="Rhea" id="RHEA-COMP:9677"/>
        <dbReference type="ChEBI" id="CHEBI:15377"/>
        <dbReference type="ChEBI" id="CHEBI:15378"/>
        <dbReference type="ChEBI" id="CHEBI:29985"/>
        <dbReference type="ChEBI" id="CHEBI:30616"/>
        <dbReference type="ChEBI" id="CHEBI:43474"/>
        <dbReference type="ChEBI" id="CHEBI:58359"/>
        <dbReference type="ChEBI" id="CHEBI:78515"/>
        <dbReference type="ChEBI" id="CHEBI:78516"/>
        <dbReference type="ChEBI" id="CHEBI:456216"/>
    </reaction>
</comment>
<evidence type="ECO:0000313" key="11">
    <source>
        <dbReference type="Proteomes" id="UP000747542"/>
    </source>
</evidence>
<comment type="catalytic activity">
    <reaction evidence="7 8">
        <text>L-glutamyl-tRNA(Gln) + L-glutamine + ATP + H2O = L-glutaminyl-tRNA(Gln) + L-glutamate + ADP + phosphate + H(+)</text>
        <dbReference type="Rhea" id="RHEA:17521"/>
        <dbReference type="Rhea" id="RHEA-COMP:9681"/>
        <dbReference type="Rhea" id="RHEA-COMP:9684"/>
        <dbReference type="ChEBI" id="CHEBI:15377"/>
        <dbReference type="ChEBI" id="CHEBI:15378"/>
        <dbReference type="ChEBI" id="CHEBI:29985"/>
        <dbReference type="ChEBI" id="CHEBI:30616"/>
        <dbReference type="ChEBI" id="CHEBI:43474"/>
        <dbReference type="ChEBI" id="CHEBI:58359"/>
        <dbReference type="ChEBI" id="CHEBI:78520"/>
        <dbReference type="ChEBI" id="CHEBI:78521"/>
        <dbReference type="ChEBI" id="CHEBI:456216"/>
    </reaction>
</comment>
<evidence type="ECO:0000256" key="3">
    <source>
        <dbReference type="ARBA" id="ARBA00022741"/>
    </source>
</evidence>
<evidence type="ECO:0000256" key="5">
    <source>
        <dbReference type="ARBA" id="ARBA00022917"/>
    </source>
</evidence>
<dbReference type="GO" id="GO:0032543">
    <property type="term" value="P:mitochondrial translation"/>
    <property type="evidence" value="ECO:0007669"/>
    <property type="project" value="UniProtKB-UniRule"/>
</dbReference>
<dbReference type="SMART" id="SM00845">
    <property type="entry name" value="GatB_Yqey"/>
    <property type="match status" value="1"/>
</dbReference>
<evidence type="ECO:0000256" key="6">
    <source>
        <dbReference type="ARBA" id="ARBA00047380"/>
    </source>
</evidence>
<name>A0A8J5MXH4_HOMAM</name>
<dbReference type="PANTHER" id="PTHR11659:SF0">
    <property type="entry name" value="GLUTAMYL-TRNA(GLN) AMIDOTRANSFERASE SUBUNIT B, MITOCHONDRIAL"/>
    <property type="match status" value="1"/>
</dbReference>
<dbReference type="EC" id="6.3.5.-" evidence="8"/>
<keyword evidence="3 8" id="KW-0547">Nucleotide-binding</keyword>
<dbReference type="Pfam" id="PF02934">
    <property type="entry name" value="GatB_N"/>
    <property type="match status" value="1"/>
</dbReference>
<protein>
    <recommendedName>
        <fullName evidence="8">Glutamyl-tRNA(Gln) amidotransferase subunit B, mitochondrial</fullName>
        <shortName evidence="8">Glu-AdT subunit B</shortName>
        <ecNumber evidence="8">6.3.5.-</ecNumber>
    </recommendedName>
</protein>
<keyword evidence="2 8" id="KW-0436">Ligase</keyword>
<evidence type="ECO:0000313" key="10">
    <source>
        <dbReference type="EMBL" id="KAG7167211.1"/>
    </source>
</evidence>
<comment type="function">
    <text evidence="8">Allows the formation of correctly charged Gln-tRNA(Gln) through the transamidation of misacylated Glu-tRNA(Gln) in the mitochondria. The reaction takes place in the presence of glutamine and ATP through an activated gamma-phospho-Glu-tRNA(Gln).</text>
</comment>
<dbReference type="Gene3D" id="1.10.10.410">
    <property type="match status" value="1"/>
</dbReference>
<dbReference type="InterPro" id="IPR017959">
    <property type="entry name" value="Asn/Gln-tRNA_amidoTrfase_suB/E"/>
</dbReference>
<dbReference type="InterPro" id="IPR023168">
    <property type="entry name" value="GatB_Yqey_C_2"/>
</dbReference>
<evidence type="ECO:0000259" key="9">
    <source>
        <dbReference type="SMART" id="SM00845"/>
    </source>
</evidence>
<reference evidence="10" key="1">
    <citation type="journal article" date="2021" name="Sci. Adv.">
        <title>The American lobster genome reveals insights on longevity, neural, and immune adaptations.</title>
        <authorList>
            <person name="Polinski J.M."/>
            <person name="Zimin A.V."/>
            <person name="Clark K.F."/>
            <person name="Kohn A.B."/>
            <person name="Sadowski N."/>
            <person name="Timp W."/>
            <person name="Ptitsyn A."/>
            <person name="Khanna P."/>
            <person name="Romanova D.Y."/>
            <person name="Williams P."/>
            <person name="Greenwood S.J."/>
            <person name="Moroz L.L."/>
            <person name="Walt D.R."/>
            <person name="Bodnar A.G."/>
        </authorList>
    </citation>
    <scope>NUCLEOTIDE SEQUENCE</scope>
    <source>
        <strain evidence="10">GMGI-L3</strain>
    </source>
</reference>
<dbReference type="GO" id="GO:0005524">
    <property type="term" value="F:ATP binding"/>
    <property type="evidence" value="ECO:0007669"/>
    <property type="project" value="UniProtKB-KW"/>
</dbReference>
<dbReference type="PANTHER" id="PTHR11659">
    <property type="entry name" value="GLUTAMYL-TRNA GLN AMIDOTRANSFERASE SUBUNIT B MITOCHONDRIAL AND PROKARYOTIC PET112-RELATED"/>
    <property type="match status" value="1"/>
</dbReference>
<evidence type="ECO:0000256" key="1">
    <source>
        <dbReference type="ARBA" id="ARBA00005306"/>
    </source>
</evidence>
<evidence type="ECO:0000256" key="2">
    <source>
        <dbReference type="ARBA" id="ARBA00022598"/>
    </source>
</evidence>
<dbReference type="InterPro" id="IPR006075">
    <property type="entry name" value="Asn/Gln-tRNA_Trfase_suB/E_cat"/>
</dbReference>
<dbReference type="InterPro" id="IPR004413">
    <property type="entry name" value="GatB"/>
</dbReference>
<keyword evidence="8" id="KW-0496">Mitochondrion</keyword>
<proteinExistence type="inferred from homology"/>
<dbReference type="GO" id="GO:0050567">
    <property type="term" value="F:glutaminyl-tRNA synthase (glutamine-hydrolyzing) activity"/>
    <property type="evidence" value="ECO:0007669"/>
    <property type="project" value="UniProtKB-UniRule"/>
</dbReference>
<dbReference type="AlphaFoldDB" id="A0A8J5MXH4"/>
<dbReference type="Pfam" id="PF02637">
    <property type="entry name" value="GatB_Yqey"/>
    <property type="match status" value="1"/>
</dbReference>
<comment type="subunit">
    <text evidence="8">Subunit of the heterotrimeric GatCAB amidotransferase (AdT) complex, composed of A, B and C subunits.</text>
</comment>
<accession>A0A8J5MXH4</accession>
<dbReference type="SUPFAM" id="SSF89095">
    <property type="entry name" value="GatB/YqeY motif"/>
    <property type="match status" value="1"/>
</dbReference>
<evidence type="ECO:0000256" key="7">
    <source>
        <dbReference type="ARBA" id="ARBA00047913"/>
    </source>
</evidence>
<comment type="subcellular location">
    <subcellularLocation>
        <location evidence="8">Mitochondrion</location>
    </subcellularLocation>
</comment>
<organism evidence="10 11">
    <name type="scientific">Homarus americanus</name>
    <name type="common">American lobster</name>
    <dbReference type="NCBI Taxonomy" id="6706"/>
    <lineage>
        <taxon>Eukaryota</taxon>
        <taxon>Metazoa</taxon>
        <taxon>Ecdysozoa</taxon>
        <taxon>Arthropoda</taxon>
        <taxon>Crustacea</taxon>
        <taxon>Multicrustacea</taxon>
        <taxon>Malacostraca</taxon>
        <taxon>Eumalacostraca</taxon>
        <taxon>Eucarida</taxon>
        <taxon>Decapoda</taxon>
        <taxon>Pleocyemata</taxon>
        <taxon>Astacidea</taxon>
        <taxon>Nephropoidea</taxon>
        <taxon>Nephropidae</taxon>
        <taxon>Homarus</taxon>
    </lineage>
</organism>
<sequence length="480" mass="54127">MKYYWKLGKHLQNVLRHYSNTQYKPHLHSDGWEAVIGLEIHAHISSASKLFSPVGTKYGAPPNSQVGIFESAHPGTLPAGYQITQLDYPLANNGRLEFIVYNSSVHKHPYRHSVELMQIQLEEDSGKSIHDDCNNRVLVDLNRAGQPLMELVFAPELHNGEEAAAMVKEVALILTRIEGSLRVDANVSVHRPDEPLGTRTEVKNLNSLRSLVKAVDFEIERQLNILECGGSVTCETRSFDTLSQKTVSMRDKDVIQDYRFMPEPNLLPLRLHDSLEPNCLYDGALDINELRVVMPELPEATRQRLMKDYGITLENAILFVNNDDLLNYFIAVMSCSEHNSHIVCNLMLNNLLGTLNNINVDIKDSPLTASAFSEIVDLQQSGKIVPNITQQVINAICIGRDLRTPTQIVYENNWLQLSHDDLEDLVESILSANEQLVETYKTSKKKKKLLKALMGKVKEATDSRANMKVVNDILLQKLRS</sequence>
<evidence type="ECO:0000256" key="8">
    <source>
        <dbReference type="HAMAP-Rule" id="MF_03147"/>
    </source>
</evidence>
<comment type="similarity">
    <text evidence="1 8">Belongs to the GatB/GatE family. GatB subfamily.</text>
</comment>
<gene>
    <name evidence="10" type="ORF">Hamer_G017117</name>
</gene>
<dbReference type="HAMAP" id="MF_00121">
    <property type="entry name" value="GatB"/>
    <property type="match status" value="1"/>
</dbReference>
<dbReference type="GO" id="GO:0005739">
    <property type="term" value="C:mitochondrion"/>
    <property type="evidence" value="ECO:0007669"/>
    <property type="project" value="UniProtKB-SubCell"/>
</dbReference>
<dbReference type="InterPro" id="IPR018027">
    <property type="entry name" value="Asn/Gln_amidotransferase"/>
</dbReference>